<dbReference type="InterPro" id="IPR010268">
    <property type="entry name" value="PaREP1"/>
</dbReference>
<dbReference type="eggNOG" id="arCOG03709">
    <property type="taxonomic scope" value="Archaea"/>
</dbReference>
<dbReference type="OrthoDB" id="23874at2157"/>
<sequence length="154" mass="17644">MRVHLNINEISELRLNESRIELELAKVFLRSGLLRSAAFNTIQAWRAYLSYLASINSDLIKVRGFKRIRGNIEVNTSELIIATMPIKLMMTITEHLRNRDPELMELTALVLLIREYLCAGACRDSTSRVIDDEAAKGIMAKLITKLEKRLMQVK</sequence>
<dbReference type="RefSeq" id="WP_012186733.1">
    <property type="nucleotide sequence ID" value="NC_009954.1"/>
</dbReference>
<protein>
    <submittedName>
        <fullName evidence="1">PaREP1 protein</fullName>
    </submittedName>
</protein>
<dbReference type="GeneID" id="5709109"/>
<accession>A8MAD7</accession>
<dbReference type="EMBL" id="CP000852">
    <property type="protein sequence ID" value="ABW02514.1"/>
    <property type="molecule type" value="Genomic_DNA"/>
</dbReference>
<reference evidence="1 2" key="1">
    <citation type="submission" date="2007-10" db="EMBL/GenBank/DDBJ databases">
        <title>Complete sequence of Caldivirga maquilingensis IC-167.</title>
        <authorList>
            <consortium name="US DOE Joint Genome Institute"/>
            <person name="Copeland A."/>
            <person name="Lucas S."/>
            <person name="Lapidus A."/>
            <person name="Barry K."/>
            <person name="Glavina del Rio T."/>
            <person name="Dalin E."/>
            <person name="Tice H."/>
            <person name="Pitluck S."/>
            <person name="Saunders E."/>
            <person name="Brettin T."/>
            <person name="Bruce D."/>
            <person name="Detter J.C."/>
            <person name="Han C."/>
            <person name="Schmutz J."/>
            <person name="Larimer F."/>
            <person name="Land M."/>
            <person name="Hauser L."/>
            <person name="Kyrpides N."/>
            <person name="Ivanova N."/>
            <person name="Biddle J.F."/>
            <person name="Zhang Z."/>
            <person name="Fitz-Gibbon S.T."/>
            <person name="Lowe T.M."/>
            <person name="Saltikov C."/>
            <person name="House C.H."/>
            <person name="Richardson P."/>
        </authorList>
    </citation>
    <scope>NUCLEOTIDE SEQUENCE [LARGE SCALE GENOMIC DNA]</scope>
    <source>
        <strain evidence="2">ATCC 700844 / DSM 13496 / JCM 10307 / IC-167</strain>
    </source>
</reference>
<keyword evidence="2" id="KW-1185">Reference proteome</keyword>
<dbReference type="HOGENOM" id="CLU_118419_1_0_2"/>
<organism evidence="1 2">
    <name type="scientific">Caldivirga maquilingensis (strain ATCC 700844 / DSM 13496 / JCM 10307 / IC-167)</name>
    <dbReference type="NCBI Taxonomy" id="397948"/>
    <lineage>
        <taxon>Archaea</taxon>
        <taxon>Thermoproteota</taxon>
        <taxon>Thermoprotei</taxon>
        <taxon>Thermoproteales</taxon>
        <taxon>Thermoproteaceae</taxon>
        <taxon>Caldivirga</taxon>
    </lineage>
</organism>
<evidence type="ECO:0000313" key="2">
    <source>
        <dbReference type="Proteomes" id="UP000001137"/>
    </source>
</evidence>
<dbReference type="Pfam" id="PF05942">
    <property type="entry name" value="PaREP1"/>
    <property type="match status" value="1"/>
</dbReference>
<dbReference type="AlphaFoldDB" id="A8MAD7"/>
<gene>
    <name evidence="1" type="ordered locus">Cmaq_1691</name>
</gene>
<dbReference type="Proteomes" id="UP000001137">
    <property type="component" value="Chromosome"/>
</dbReference>
<evidence type="ECO:0000313" key="1">
    <source>
        <dbReference type="EMBL" id="ABW02514.1"/>
    </source>
</evidence>
<name>A8MAD7_CALMQ</name>
<dbReference type="KEGG" id="cma:Cmaq_1691"/>
<proteinExistence type="predicted"/>